<gene>
    <name evidence="1" type="ORF">VP01_1987g2</name>
</gene>
<keyword evidence="2" id="KW-1185">Reference proteome</keyword>
<name>A0A0L6VBN5_9BASI</name>
<comment type="caution">
    <text evidence="1">The sequence shown here is derived from an EMBL/GenBank/DDBJ whole genome shotgun (WGS) entry which is preliminary data.</text>
</comment>
<sequence length="343" mass="39640">MIECIRLCVILNYNIDAIEHTRTNRNELKYTAISSCACMLRPVLGEEDGSGVLVNGCSCLSISESGHPWQMFPRGLFNLHINSELHSEIHNIVFFFLSFKKSEYFLKLLGMVPWCYGLGIHLQTIHKHIHSPYKLFSILHSQSFTRLEQMFCAWILIFHFFFKLDIQHDLLKVDNFPMTSAKLTQAFHLRNLFLPPIEASIFYARQSSLNQSPLIYFVLMEHLKKVQLGLHNQAQFIAPVNLILYKIEGYLNADSLKKSMYFAVFILEYFHISHNNMLHNLCKASNEFNCAITNENLEPYFQPLATVFTSTPPNKDLVFFLSGLYDTNKQAPKSFSIQSKFSS</sequence>
<dbReference type="EMBL" id="LAVV01006822">
    <property type="protein sequence ID" value="KNZ58158.1"/>
    <property type="molecule type" value="Genomic_DNA"/>
</dbReference>
<dbReference type="Proteomes" id="UP000037035">
    <property type="component" value="Unassembled WGS sequence"/>
</dbReference>
<proteinExistence type="predicted"/>
<dbReference type="VEuPathDB" id="FungiDB:VP01_1987g2"/>
<evidence type="ECO:0000313" key="1">
    <source>
        <dbReference type="EMBL" id="KNZ58158.1"/>
    </source>
</evidence>
<dbReference type="AlphaFoldDB" id="A0A0L6VBN5"/>
<accession>A0A0L6VBN5</accession>
<reference evidence="1 2" key="1">
    <citation type="submission" date="2015-08" db="EMBL/GenBank/DDBJ databases">
        <title>Next Generation Sequencing and Analysis of the Genome of Puccinia sorghi L Schw, the Causal Agent of Maize Common Rust.</title>
        <authorList>
            <person name="Rochi L."/>
            <person name="Burguener G."/>
            <person name="Darino M."/>
            <person name="Turjanski A."/>
            <person name="Kreff E."/>
            <person name="Dieguez M.J."/>
            <person name="Sacco F."/>
        </authorList>
    </citation>
    <scope>NUCLEOTIDE SEQUENCE [LARGE SCALE GENOMIC DNA]</scope>
    <source>
        <strain evidence="1 2">RO10H11247</strain>
    </source>
</reference>
<protein>
    <submittedName>
        <fullName evidence="1">Uncharacterized protein</fullName>
    </submittedName>
</protein>
<organism evidence="1 2">
    <name type="scientific">Puccinia sorghi</name>
    <dbReference type="NCBI Taxonomy" id="27349"/>
    <lineage>
        <taxon>Eukaryota</taxon>
        <taxon>Fungi</taxon>
        <taxon>Dikarya</taxon>
        <taxon>Basidiomycota</taxon>
        <taxon>Pucciniomycotina</taxon>
        <taxon>Pucciniomycetes</taxon>
        <taxon>Pucciniales</taxon>
        <taxon>Pucciniaceae</taxon>
        <taxon>Puccinia</taxon>
    </lineage>
</organism>
<evidence type="ECO:0000313" key="2">
    <source>
        <dbReference type="Proteomes" id="UP000037035"/>
    </source>
</evidence>